<organism evidence="6 7">
    <name type="scientific">Lacticaseibacillus paracasei</name>
    <name type="common">Lactobacillus paracasei</name>
    <dbReference type="NCBI Taxonomy" id="1597"/>
    <lineage>
        <taxon>Bacteria</taxon>
        <taxon>Bacillati</taxon>
        <taxon>Bacillota</taxon>
        <taxon>Bacilli</taxon>
        <taxon>Lactobacillales</taxon>
        <taxon>Lactobacillaceae</taxon>
        <taxon>Lacticaseibacillus</taxon>
    </lineage>
</organism>
<evidence type="ECO:0000256" key="1">
    <source>
        <dbReference type="ARBA" id="ARBA00009437"/>
    </source>
</evidence>
<dbReference type="Gene3D" id="3.40.190.10">
    <property type="entry name" value="Periplasmic binding protein-like II"/>
    <property type="match status" value="1"/>
</dbReference>
<dbReference type="EMBL" id="LGIY01000015">
    <property type="protein sequence ID" value="POE42073.1"/>
    <property type="molecule type" value="Genomic_DNA"/>
</dbReference>
<dbReference type="PROSITE" id="PS50931">
    <property type="entry name" value="HTH_LYSR"/>
    <property type="match status" value="1"/>
</dbReference>
<dbReference type="Proteomes" id="UP000237433">
    <property type="component" value="Unassembled WGS sequence"/>
</dbReference>
<dbReference type="Gene3D" id="3.40.190.290">
    <property type="match status" value="1"/>
</dbReference>
<evidence type="ECO:0000313" key="6">
    <source>
        <dbReference type="EMBL" id="POE42073.1"/>
    </source>
</evidence>
<dbReference type="InterPro" id="IPR005119">
    <property type="entry name" value="LysR_subst-bd"/>
</dbReference>
<dbReference type="PRINTS" id="PR00039">
    <property type="entry name" value="HTHLYSR"/>
</dbReference>
<dbReference type="InterPro" id="IPR036390">
    <property type="entry name" value="WH_DNA-bd_sf"/>
</dbReference>
<keyword evidence="3" id="KW-0238">DNA-binding</keyword>
<dbReference type="Pfam" id="PF00126">
    <property type="entry name" value="HTH_1"/>
    <property type="match status" value="1"/>
</dbReference>
<dbReference type="InterPro" id="IPR000847">
    <property type="entry name" value="LysR_HTH_N"/>
</dbReference>
<dbReference type="GO" id="GO:0000976">
    <property type="term" value="F:transcription cis-regulatory region binding"/>
    <property type="evidence" value="ECO:0007669"/>
    <property type="project" value="TreeGrafter"/>
</dbReference>
<dbReference type="RefSeq" id="WP_003585705.1">
    <property type="nucleotide sequence ID" value="NZ_AP018392.1"/>
</dbReference>
<evidence type="ECO:0000256" key="2">
    <source>
        <dbReference type="ARBA" id="ARBA00023015"/>
    </source>
</evidence>
<dbReference type="FunFam" id="1.10.10.10:FF:000001">
    <property type="entry name" value="LysR family transcriptional regulator"/>
    <property type="match status" value="1"/>
</dbReference>
<evidence type="ECO:0000256" key="4">
    <source>
        <dbReference type="ARBA" id="ARBA00023163"/>
    </source>
</evidence>
<dbReference type="PANTHER" id="PTHR30126">
    <property type="entry name" value="HTH-TYPE TRANSCRIPTIONAL REGULATOR"/>
    <property type="match status" value="1"/>
</dbReference>
<sequence>MFNLLRTFMAVYETRSFSLAATHLFTSQPTVSHHIHQLEHQLKTTLFERNKRSATIPTAAADILYTFSGNLLAEWEKTQEAIQNSQKDAIVDLHIGVSQSVAAVLFSRIAAALKKAFPYLQYDVAVLNSLQVVKQLEGQHLDLGFIEQPLTLKGAIRTTLCTDQLIAAGWSTGTWITREEGSGMRYYTTAYLQAAGISPQHMMTVNNNAMLLALVQQGVGQALLSDQVALGNAPAQAIGPQFQRHFYLLQNPNANWPHKQAMLDKIVEAARASEVTR</sequence>
<dbReference type="SUPFAM" id="SSF53850">
    <property type="entry name" value="Periplasmic binding protein-like II"/>
    <property type="match status" value="1"/>
</dbReference>
<accession>A0A2S3UDN5</accession>
<proteinExistence type="inferred from homology"/>
<dbReference type="InterPro" id="IPR036388">
    <property type="entry name" value="WH-like_DNA-bd_sf"/>
</dbReference>
<name>A0A2S3UDN5_LACPA</name>
<comment type="similarity">
    <text evidence="1">Belongs to the LysR transcriptional regulatory family.</text>
</comment>
<dbReference type="Pfam" id="PF03466">
    <property type="entry name" value="LysR_substrate"/>
    <property type="match status" value="1"/>
</dbReference>
<gene>
    <name evidence="6" type="ORF">ACX51_09480</name>
</gene>
<evidence type="ECO:0000256" key="3">
    <source>
        <dbReference type="ARBA" id="ARBA00023125"/>
    </source>
</evidence>
<evidence type="ECO:0000313" key="7">
    <source>
        <dbReference type="Proteomes" id="UP000237433"/>
    </source>
</evidence>
<protein>
    <submittedName>
        <fullName evidence="6">LysR family transcriptional regulator</fullName>
    </submittedName>
</protein>
<keyword evidence="2" id="KW-0805">Transcription regulation</keyword>
<dbReference type="AlphaFoldDB" id="A0A2S3UDN5"/>
<feature type="domain" description="HTH lysR-type" evidence="5">
    <location>
        <begin position="1"/>
        <end position="58"/>
    </location>
</feature>
<dbReference type="SUPFAM" id="SSF46785">
    <property type="entry name" value="Winged helix' DNA-binding domain"/>
    <property type="match status" value="1"/>
</dbReference>
<evidence type="ECO:0000259" key="5">
    <source>
        <dbReference type="PROSITE" id="PS50931"/>
    </source>
</evidence>
<dbReference type="Gene3D" id="1.10.10.10">
    <property type="entry name" value="Winged helix-like DNA-binding domain superfamily/Winged helix DNA-binding domain"/>
    <property type="match status" value="1"/>
</dbReference>
<dbReference type="GO" id="GO:0003700">
    <property type="term" value="F:DNA-binding transcription factor activity"/>
    <property type="evidence" value="ECO:0007669"/>
    <property type="project" value="InterPro"/>
</dbReference>
<dbReference type="PANTHER" id="PTHR30126:SF40">
    <property type="entry name" value="HTH-TYPE TRANSCRIPTIONAL REGULATOR GLTR"/>
    <property type="match status" value="1"/>
</dbReference>
<comment type="caution">
    <text evidence="6">The sequence shown here is derived from an EMBL/GenBank/DDBJ whole genome shotgun (WGS) entry which is preliminary data.</text>
</comment>
<keyword evidence="4" id="KW-0804">Transcription</keyword>
<reference evidence="6 7" key="1">
    <citation type="journal article" date="2015" name="J. Am. Soc. Brew. Chem.">
        <title>Dissolved carbon dioxide selects for lactic acid bacteria able to grow in and spoil packaged beer.</title>
        <authorList>
            <person name="Bergsveinson J."/>
            <person name="Redekop A."/>
            <person name="Zoerb S."/>
            <person name="Ziola B."/>
        </authorList>
    </citation>
    <scope>NUCLEOTIDE SEQUENCE [LARGE SCALE GENOMIC DNA]</scope>
    <source>
        <strain evidence="6 7">CCC B1205</strain>
    </source>
</reference>